<comment type="caution">
    <text evidence="3">The sequence shown here is derived from an EMBL/GenBank/DDBJ whole genome shotgun (WGS) entry which is preliminary data.</text>
</comment>
<reference evidence="3 4" key="1">
    <citation type="journal article" date="2016" name="Nat. Commun.">
        <title>Thousands of microbial genomes shed light on interconnected biogeochemical processes in an aquifer system.</title>
        <authorList>
            <person name="Anantharaman K."/>
            <person name="Brown C.T."/>
            <person name="Hug L.A."/>
            <person name="Sharon I."/>
            <person name="Castelle C.J."/>
            <person name="Probst A.J."/>
            <person name="Thomas B.C."/>
            <person name="Singh A."/>
            <person name="Wilkins M.J."/>
            <person name="Karaoz U."/>
            <person name="Brodie E.L."/>
            <person name="Williams K.H."/>
            <person name="Hubbard S.S."/>
            <person name="Banfield J.F."/>
        </authorList>
    </citation>
    <scope>NUCLEOTIDE SEQUENCE [LARGE SCALE GENOMIC DNA]</scope>
</reference>
<sequence length="88" mass="9863">MVQEISVTIYGLESILYEGKVQAITSKNIKGTFDILPTHSNFISLIEDSLILHERAGTKKEFKMKNGVLEVINNHVSVFLDLEGLKES</sequence>
<evidence type="ECO:0000313" key="4">
    <source>
        <dbReference type="Proteomes" id="UP000177026"/>
    </source>
</evidence>
<dbReference type="GO" id="GO:0015986">
    <property type="term" value="P:proton motive force-driven ATP synthesis"/>
    <property type="evidence" value="ECO:0007669"/>
    <property type="project" value="InterPro"/>
</dbReference>
<dbReference type="SUPFAM" id="SSF51344">
    <property type="entry name" value="Epsilon subunit of F1F0-ATP synthase N-terminal domain"/>
    <property type="match status" value="1"/>
</dbReference>
<dbReference type="InterPro" id="IPR036771">
    <property type="entry name" value="ATPsynth_dsu/esu_N"/>
</dbReference>
<dbReference type="AlphaFoldDB" id="A0A1F7GFE4"/>
<accession>A0A1F7GFE4</accession>
<evidence type="ECO:0000256" key="1">
    <source>
        <dbReference type="ARBA" id="ARBA00023196"/>
    </source>
</evidence>
<keyword evidence="1" id="KW-0139">CF(1)</keyword>
<dbReference type="Proteomes" id="UP000177026">
    <property type="component" value="Unassembled WGS sequence"/>
</dbReference>
<keyword evidence="1" id="KW-0066">ATP synthesis</keyword>
<dbReference type="EMBL" id="MFZI01000082">
    <property type="protein sequence ID" value="OGK17630.1"/>
    <property type="molecule type" value="Genomic_DNA"/>
</dbReference>
<dbReference type="InterPro" id="IPR020546">
    <property type="entry name" value="ATP_synth_F1_dsu/esu_N"/>
</dbReference>
<evidence type="ECO:0000313" key="3">
    <source>
        <dbReference type="EMBL" id="OGK17630.1"/>
    </source>
</evidence>
<proteinExistence type="predicted"/>
<evidence type="ECO:0000259" key="2">
    <source>
        <dbReference type="Pfam" id="PF02823"/>
    </source>
</evidence>
<dbReference type="Gene3D" id="2.60.15.10">
    <property type="entry name" value="F0F1 ATP synthase delta/epsilon subunit, N-terminal"/>
    <property type="match status" value="1"/>
</dbReference>
<dbReference type="GO" id="GO:0045259">
    <property type="term" value="C:proton-transporting ATP synthase complex"/>
    <property type="evidence" value="ECO:0007669"/>
    <property type="project" value="UniProtKB-KW"/>
</dbReference>
<protein>
    <recommendedName>
        <fullName evidence="2">ATP synthase F1 complex delta/epsilon subunit N-terminal domain-containing protein</fullName>
    </recommendedName>
</protein>
<organism evidence="3 4">
    <name type="scientific">Candidatus Roizmanbacteria bacterium RIFCSPHIGHO2_01_FULL_39_8</name>
    <dbReference type="NCBI Taxonomy" id="1802033"/>
    <lineage>
        <taxon>Bacteria</taxon>
        <taxon>Candidatus Roizmaniibacteriota</taxon>
    </lineage>
</organism>
<feature type="domain" description="ATP synthase F1 complex delta/epsilon subunit N-terminal" evidence="2">
    <location>
        <begin position="6"/>
        <end position="79"/>
    </location>
</feature>
<gene>
    <name evidence="3" type="ORF">A2866_05055</name>
</gene>
<name>A0A1F7GFE4_9BACT</name>
<dbReference type="Pfam" id="PF02823">
    <property type="entry name" value="ATP-synt_DE_N"/>
    <property type="match status" value="1"/>
</dbReference>